<gene>
    <name evidence="3" type="ORF">PAXINDRAFT_169482</name>
</gene>
<name>A0A0C9TGH6_PAXIN</name>
<dbReference type="HOGENOM" id="CLU_050250_1_1_1"/>
<evidence type="ECO:0000313" key="4">
    <source>
        <dbReference type="Proteomes" id="UP000053647"/>
    </source>
</evidence>
<dbReference type="Proteomes" id="UP000053647">
    <property type="component" value="Unassembled WGS sequence"/>
</dbReference>
<feature type="transmembrane region" description="Helical" evidence="2">
    <location>
        <begin position="48"/>
        <end position="70"/>
    </location>
</feature>
<evidence type="ECO:0000313" key="3">
    <source>
        <dbReference type="EMBL" id="KIJ14800.1"/>
    </source>
</evidence>
<keyword evidence="2" id="KW-0812">Transmembrane</keyword>
<keyword evidence="2" id="KW-1133">Transmembrane helix</keyword>
<protein>
    <submittedName>
        <fullName evidence="3">Uncharacterized protein</fullName>
    </submittedName>
</protein>
<reference evidence="4" key="2">
    <citation type="submission" date="2015-01" db="EMBL/GenBank/DDBJ databases">
        <title>Evolutionary Origins and Diversification of the Mycorrhizal Mutualists.</title>
        <authorList>
            <consortium name="DOE Joint Genome Institute"/>
            <consortium name="Mycorrhizal Genomics Consortium"/>
            <person name="Kohler A."/>
            <person name="Kuo A."/>
            <person name="Nagy L.G."/>
            <person name="Floudas D."/>
            <person name="Copeland A."/>
            <person name="Barry K.W."/>
            <person name="Cichocki N."/>
            <person name="Veneault-Fourrey C."/>
            <person name="LaButti K."/>
            <person name="Lindquist E.A."/>
            <person name="Lipzen A."/>
            <person name="Lundell T."/>
            <person name="Morin E."/>
            <person name="Murat C."/>
            <person name="Riley R."/>
            <person name="Ohm R."/>
            <person name="Sun H."/>
            <person name="Tunlid A."/>
            <person name="Henrissat B."/>
            <person name="Grigoriev I.V."/>
            <person name="Hibbett D.S."/>
            <person name="Martin F."/>
        </authorList>
    </citation>
    <scope>NUCLEOTIDE SEQUENCE [LARGE SCALE GENOMIC DNA]</scope>
    <source>
        <strain evidence="4">ATCC 200175</strain>
    </source>
</reference>
<dbReference type="EMBL" id="KN819340">
    <property type="protein sequence ID" value="KIJ14800.1"/>
    <property type="molecule type" value="Genomic_DNA"/>
</dbReference>
<dbReference type="AlphaFoldDB" id="A0A0C9TGH6"/>
<organism evidence="3 4">
    <name type="scientific">Paxillus involutus ATCC 200175</name>
    <dbReference type="NCBI Taxonomy" id="664439"/>
    <lineage>
        <taxon>Eukaryota</taxon>
        <taxon>Fungi</taxon>
        <taxon>Dikarya</taxon>
        <taxon>Basidiomycota</taxon>
        <taxon>Agaricomycotina</taxon>
        <taxon>Agaricomycetes</taxon>
        <taxon>Agaricomycetidae</taxon>
        <taxon>Boletales</taxon>
        <taxon>Paxilineae</taxon>
        <taxon>Paxillaceae</taxon>
        <taxon>Paxillus</taxon>
    </lineage>
</organism>
<dbReference type="OrthoDB" id="3153758at2759"/>
<feature type="region of interest" description="Disordered" evidence="1">
    <location>
        <begin position="1"/>
        <end position="22"/>
    </location>
</feature>
<proteinExistence type="predicted"/>
<keyword evidence="4" id="KW-1185">Reference proteome</keyword>
<evidence type="ECO:0000256" key="2">
    <source>
        <dbReference type="SAM" id="Phobius"/>
    </source>
</evidence>
<sequence length="394" mass="47082">MTSRTRKQGASTGSAAPSPPPYYYSSMPVSRHSETTPLIGKEKHWKEWLLGVTVVIGFVLISMVIVDFSIRATRQPCNDPLDPDVRDRIRKKWDHELQQHNELVLNHQKQEATWEREQTDHDELIEEWNREREGYMVEKQEREEKWKVEQITHDELIEEWMGEKKEREERWKVEQIAHDELIEEWNREREGYMAEKWEREQRWKREQKAHDELVREQWERERIDHDREKMEREQREEDERRRLNMFWVDVEPRGCTTYATREYIARLANVPSNYDRRVEACKATPLVVHDQSYLPSTCEDNGSNGTIGTWKVNHNQPDCVTSWTDYKVKGCTSVGSGRRYIEHRLDNLQPGGNWREFSATTPVRFHGMQFSGAEESFQSAWGVYGLWKINDDEC</sequence>
<reference evidence="3 4" key="1">
    <citation type="submission" date="2014-06" db="EMBL/GenBank/DDBJ databases">
        <authorList>
            <consortium name="DOE Joint Genome Institute"/>
            <person name="Kuo A."/>
            <person name="Kohler A."/>
            <person name="Nagy L.G."/>
            <person name="Floudas D."/>
            <person name="Copeland A."/>
            <person name="Barry K.W."/>
            <person name="Cichocki N."/>
            <person name="Veneault-Fourrey C."/>
            <person name="LaButti K."/>
            <person name="Lindquist E.A."/>
            <person name="Lipzen A."/>
            <person name="Lundell T."/>
            <person name="Morin E."/>
            <person name="Murat C."/>
            <person name="Sun H."/>
            <person name="Tunlid A."/>
            <person name="Henrissat B."/>
            <person name="Grigoriev I.V."/>
            <person name="Hibbett D.S."/>
            <person name="Martin F."/>
            <person name="Nordberg H.P."/>
            <person name="Cantor M.N."/>
            <person name="Hua S.X."/>
        </authorList>
    </citation>
    <scope>NUCLEOTIDE SEQUENCE [LARGE SCALE GENOMIC DNA]</scope>
    <source>
        <strain evidence="3 4">ATCC 200175</strain>
    </source>
</reference>
<keyword evidence="2" id="KW-0472">Membrane</keyword>
<evidence type="ECO:0000256" key="1">
    <source>
        <dbReference type="SAM" id="MobiDB-lite"/>
    </source>
</evidence>
<accession>A0A0C9TGH6</accession>